<keyword evidence="2" id="KW-0732">Signal</keyword>
<dbReference type="EMBL" id="QJTE01000004">
    <property type="protein sequence ID" value="PYE82498.1"/>
    <property type="molecule type" value="Genomic_DNA"/>
</dbReference>
<dbReference type="AlphaFoldDB" id="A0A318SQ68"/>
<name>A0A318SQ68_9RHOB</name>
<gene>
    <name evidence="4" type="ORF">DFP88_104255</name>
</gene>
<dbReference type="InterPro" id="IPR008258">
    <property type="entry name" value="Transglycosylase_SLT_dom_1"/>
</dbReference>
<reference evidence="4 5" key="1">
    <citation type="submission" date="2018-06" db="EMBL/GenBank/DDBJ databases">
        <title>Genomic Encyclopedia of Type Strains, Phase III (KMG-III): the genomes of soil and plant-associated and newly described type strains.</title>
        <authorList>
            <person name="Whitman W."/>
        </authorList>
    </citation>
    <scope>NUCLEOTIDE SEQUENCE [LARGE SCALE GENOMIC DNA]</scope>
    <source>
        <strain evidence="4 5">CECT 9025</strain>
    </source>
</reference>
<sequence>MISFKFRRPGAAARGIAAAALAAACTFGPAQANVEGSRAVAAPDGSVRVHAALRPQARDFYIPSTRWEDEPEGAVWTRTLMSALETNAPRLDDVVPQDIETWCPAYSRNTAEMRRAFWAGLVSAVSWYESRHQPEVVGGNGLYYGLMQILPDTARAVGCRAGQGAGLKDPLANLSCTARILELAVPRDDAVAVYEGRWQGAAQQWGPLTRGSVREAVSAWTREQDYCRLDRRADVAPEASLRPQERPAHLALAAADVVPEIHVTISTMSYAGSDADFGDSYKVALD</sequence>
<dbReference type="OrthoDB" id="5763339at2"/>
<dbReference type="Proteomes" id="UP000248311">
    <property type="component" value="Unassembled WGS sequence"/>
</dbReference>
<evidence type="ECO:0000256" key="1">
    <source>
        <dbReference type="ARBA" id="ARBA00009387"/>
    </source>
</evidence>
<accession>A0A318SQ68</accession>
<comment type="similarity">
    <text evidence="1">Belongs to the virb1 family.</text>
</comment>
<evidence type="ECO:0000259" key="3">
    <source>
        <dbReference type="Pfam" id="PF01464"/>
    </source>
</evidence>
<dbReference type="SUPFAM" id="SSF53955">
    <property type="entry name" value="Lysozyme-like"/>
    <property type="match status" value="1"/>
</dbReference>
<evidence type="ECO:0000256" key="2">
    <source>
        <dbReference type="SAM" id="SignalP"/>
    </source>
</evidence>
<protein>
    <submittedName>
        <fullName evidence="4">Transglycosylase-like protein with SLT domain</fullName>
    </submittedName>
</protein>
<evidence type="ECO:0000313" key="5">
    <source>
        <dbReference type="Proteomes" id="UP000248311"/>
    </source>
</evidence>
<evidence type="ECO:0000313" key="4">
    <source>
        <dbReference type="EMBL" id="PYE82498.1"/>
    </source>
</evidence>
<proteinExistence type="inferred from homology"/>
<feature type="domain" description="Transglycosylase SLT" evidence="3">
    <location>
        <begin position="110"/>
        <end position="182"/>
    </location>
</feature>
<organism evidence="4 5">
    <name type="scientific">Pseudoroseicyclus aestuarii</name>
    <dbReference type="NCBI Taxonomy" id="1795041"/>
    <lineage>
        <taxon>Bacteria</taxon>
        <taxon>Pseudomonadati</taxon>
        <taxon>Pseudomonadota</taxon>
        <taxon>Alphaproteobacteria</taxon>
        <taxon>Rhodobacterales</taxon>
        <taxon>Paracoccaceae</taxon>
        <taxon>Pseudoroseicyclus</taxon>
    </lineage>
</organism>
<dbReference type="RefSeq" id="WP_110815159.1">
    <property type="nucleotide sequence ID" value="NZ_QJTE01000004.1"/>
</dbReference>
<keyword evidence="5" id="KW-1185">Reference proteome</keyword>
<dbReference type="InterPro" id="IPR023346">
    <property type="entry name" value="Lysozyme-like_dom_sf"/>
</dbReference>
<dbReference type="PROSITE" id="PS51257">
    <property type="entry name" value="PROKAR_LIPOPROTEIN"/>
    <property type="match status" value="1"/>
</dbReference>
<dbReference type="Pfam" id="PF01464">
    <property type="entry name" value="SLT"/>
    <property type="match status" value="1"/>
</dbReference>
<feature type="chain" id="PRO_5016442178" evidence="2">
    <location>
        <begin position="33"/>
        <end position="286"/>
    </location>
</feature>
<dbReference type="Gene3D" id="1.10.530.10">
    <property type="match status" value="1"/>
</dbReference>
<feature type="signal peptide" evidence="2">
    <location>
        <begin position="1"/>
        <end position="32"/>
    </location>
</feature>
<comment type="caution">
    <text evidence="4">The sequence shown here is derived from an EMBL/GenBank/DDBJ whole genome shotgun (WGS) entry which is preliminary data.</text>
</comment>